<sequence length="222" mass="26189">MKWIFLIAVIIGIGWTANWSYHLLDNAILITDYWKSQGGETSWELVNYVDGKPYLYTFSNTNGYWNIFKEIWPVWTLFVLSFFVLIPLSNFILNSMNNAQIAAAKEAQRDAEEQAKKARHTAYESVKEIQKESWKKIAAAHEKERAAARSELDDEWSAYHHKRNEILERESAISSRERNAQQIVSEAKQYVMMIKEENERLKRTTKNATYAYQRKQRQLDRK</sequence>
<keyword evidence="1" id="KW-0812">Transmembrane</keyword>
<protein>
    <submittedName>
        <fullName evidence="2">Uncharacterized protein</fullName>
    </submittedName>
</protein>
<evidence type="ECO:0000256" key="1">
    <source>
        <dbReference type="SAM" id="Phobius"/>
    </source>
</evidence>
<gene>
    <name evidence="2" type="ORF">PLEI_4305</name>
</gene>
<proteinExistence type="predicted"/>
<keyword evidence="1" id="KW-1133">Transmembrane helix</keyword>
<dbReference type="AlphaFoldDB" id="V5ES73"/>
<reference evidence="3" key="1">
    <citation type="submission" date="2012-12" db="EMBL/GenBank/DDBJ databases">
        <title>Genome Sequence of Photobacterium leiognathi lrivu.4.1.</title>
        <authorList>
            <person name="Urbanczyk H."/>
            <person name="Ogura Y."/>
            <person name="Hayashi T."/>
            <person name="Dunlap P.V."/>
        </authorList>
    </citation>
    <scope>NUCLEOTIDE SEQUENCE [LARGE SCALE GENOMIC DNA]</scope>
    <source>
        <strain evidence="3">lrivu.4.1</strain>
    </source>
</reference>
<dbReference type="RefSeq" id="WP_023935549.1">
    <property type="nucleotide sequence ID" value="NZ_DF196823.1"/>
</dbReference>
<dbReference type="EMBL" id="DF196823">
    <property type="protein sequence ID" value="GAD32626.1"/>
    <property type="molecule type" value="Genomic_DNA"/>
</dbReference>
<dbReference type="HOGENOM" id="CLU_1244373_0_0_6"/>
<keyword evidence="1" id="KW-0472">Membrane</keyword>
<organism evidence="2 3">
    <name type="scientific">Photobacterium leiognathi lrivu.4.1</name>
    <dbReference type="NCBI Taxonomy" id="1248232"/>
    <lineage>
        <taxon>Bacteria</taxon>
        <taxon>Pseudomonadati</taxon>
        <taxon>Pseudomonadota</taxon>
        <taxon>Gammaproteobacteria</taxon>
        <taxon>Vibrionales</taxon>
        <taxon>Vibrionaceae</taxon>
        <taxon>Photobacterium</taxon>
    </lineage>
</organism>
<dbReference type="Proteomes" id="UP000030675">
    <property type="component" value="Unassembled WGS sequence"/>
</dbReference>
<name>V5ES73_PHOLE</name>
<accession>V5ES73</accession>
<feature type="transmembrane region" description="Helical" evidence="1">
    <location>
        <begin position="72"/>
        <end position="93"/>
    </location>
</feature>
<evidence type="ECO:0000313" key="2">
    <source>
        <dbReference type="EMBL" id="GAD32626.1"/>
    </source>
</evidence>
<evidence type="ECO:0000313" key="3">
    <source>
        <dbReference type="Proteomes" id="UP000030675"/>
    </source>
</evidence>